<dbReference type="EMBL" id="ML119122">
    <property type="protein sequence ID" value="RPB13517.1"/>
    <property type="molecule type" value="Genomic_DNA"/>
</dbReference>
<reference evidence="1 2" key="1">
    <citation type="journal article" date="2018" name="Nat. Ecol. Evol.">
        <title>Pezizomycetes genomes reveal the molecular basis of ectomycorrhizal truffle lifestyle.</title>
        <authorList>
            <person name="Murat C."/>
            <person name="Payen T."/>
            <person name="Noel B."/>
            <person name="Kuo A."/>
            <person name="Morin E."/>
            <person name="Chen J."/>
            <person name="Kohler A."/>
            <person name="Krizsan K."/>
            <person name="Balestrini R."/>
            <person name="Da Silva C."/>
            <person name="Montanini B."/>
            <person name="Hainaut M."/>
            <person name="Levati E."/>
            <person name="Barry K.W."/>
            <person name="Belfiori B."/>
            <person name="Cichocki N."/>
            <person name="Clum A."/>
            <person name="Dockter R.B."/>
            <person name="Fauchery L."/>
            <person name="Guy J."/>
            <person name="Iotti M."/>
            <person name="Le Tacon F."/>
            <person name="Lindquist E.A."/>
            <person name="Lipzen A."/>
            <person name="Malagnac F."/>
            <person name="Mello A."/>
            <person name="Molinier V."/>
            <person name="Miyauchi S."/>
            <person name="Poulain J."/>
            <person name="Riccioni C."/>
            <person name="Rubini A."/>
            <person name="Sitrit Y."/>
            <person name="Splivallo R."/>
            <person name="Traeger S."/>
            <person name="Wang M."/>
            <person name="Zifcakova L."/>
            <person name="Wipf D."/>
            <person name="Zambonelli A."/>
            <person name="Paolocci F."/>
            <person name="Nowrousian M."/>
            <person name="Ottonello S."/>
            <person name="Baldrian P."/>
            <person name="Spatafora J.W."/>
            <person name="Henrissat B."/>
            <person name="Nagy L.G."/>
            <person name="Aury J.M."/>
            <person name="Wincker P."/>
            <person name="Grigoriev I.V."/>
            <person name="Bonfante P."/>
            <person name="Martin F.M."/>
        </authorList>
    </citation>
    <scope>NUCLEOTIDE SEQUENCE [LARGE SCALE GENOMIC DNA]</scope>
    <source>
        <strain evidence="1 2">CCBAS932</strain>
    </source>
</reference>
<name>A0A3N4KSN8_9PEZI</name>
<dbReference type="InParanoid" id="A0A3N4KSN8"/>
<proteinExistence type="predicted"/>
<accession>A0A3N4KSN8</accession>
<evidence type="ECO:0000313" key="1">
    <source>
        <dbReference type="EMBL" id="RPB13517.1"/>
    </source>
</evidence>
<dbReference type="Proteomes" id="UP000277580">
    <property type="component" value="Unassembled WGS sequence"/>
</dbReference>
<protein>
    <submittedName>
        <fullName evidence="1">Uncharacterized protein</fullName>
    </submittedName>
</protein>
<sequence>MHDIPGTLKWEIDRSDCFDFVRDLRMGVWNRLHHIAFRTALGTKIKAILLKKAMDLPGIESLGDEHCSMSELEAKIKEASEKDERMKNELKILKICNEDAKLQIQRLKAMNAGKFVRARIMVQNAQSSRLKNITRQSAARVENKN</sequence>
<dbReference type="OrthoDB" id="10315432at2759"/>
<dbReference type="AlphaFoldDB" id="A0A3N4KSN8"/>
<evidence type="ECO:0000313" key="2">
    <source>
        <dbReference type="Proteomes" id="UP000277580"/>
    </source>
</evidence>
<keyword evidence="2" id="KW-1185">Reference proteome</keyword>
<gene>
    <name evidence="1" type="ORF">P167DRAFT_573186</name>
</gene>
<organism evidence="1 2">
    <name type="scientific">Morchella conica CCBAS932</name>
    <dbReference type="NCBI Taxonomy" id="1392247"/>
    <lineage>
        <taxon>Eukaryota</taxon>
        <taxon>Fungi</taxon>
        <taxon>Dikarya</taxon>
        <taxon>Ascomycota</taxon>
        <taxon>Pezizomycotina</taxon>
        <taxon>Pezizomycetes</taxon>
        <taxon>Pezizales</taxon>
        <taxon>Morchellaceae</taxon>
        <taxon>Morchella</taxon>
    </lineage>
</organism>